<dbReference type="Pfam" id="PF20231">
    <property type="entry name" value="DUF6589"/>
    <property type="match status" value="2"/>
</dbReference>
<dbReference type="HOGENOM" id="CLU_009487_0_1_1"/>
<dbReference type="AlphaFoldDB" id="A0A0D0A3F2"/>
<organism evidence="2 3">
    <name type="scientific">Suillus luteus UH-Slu-Lm8-n1</name>
    <dbReference type="NCBI Taxonomy" id="930992"/>
    <lineage>
        <taxon>Eukaryota</taxon>
        <taxon>Fungi</taxon>
        <taxon>Dikarya</taxon>
        <taxon>Basidiomycota</taxon>
        <taxon>Agaricomycotina</taxon>
        <taxon>Agaricomycetes</taxon>
        <taxon>Agaricomycetidae</taxon>
        <taxon>Boletales</taxon>
        <taxon>Suillineae</taxon>
        <taxon>Suillaceae</taxon>
        <taxon>Suillus</taxon>
    </lineage>
</organism>
<keyword evidence="3" id="KW-1185">Reference proteome</keyword>
<evidence type="ECO:0000259" key="1">
    <source>
        <dbReference type="Pfam" id="PF20231"/>
    </source>
</evidence>
<gene>
    <name evidence="2" type="ORF">CY34DRAFT_27153</name>
</gene>
<name>A0A0D0A3F2_9AGAM</name>
<dbReference type="EMBL" id="KN836117">
    <property type="protein sequence ID" value="KIK32774.1"/>
    <property type="molecule type" value="Genomic_DNA"/>
</dbReference>
<feature type="domain" description="DUF6589" evidence="1">
    <location>
        <begin position="400"/>
        <end position="461"/>
    </location>
</feature>
<dbReference type="InParanoid" id="A0A0D0A3F2"/>
<proteinExistence type="predicted"/>
<evidence type="ECO:0000313" key="3">
    <source>
        <dbReference type="Proteomes" id="UP000054485"/>
    </source>
</evidence>
<sequence length="477" mass="54565">MFKMLLALLDANPGRRRMFSIVDIEEMLQEYEEGGHEDGEMDLGDFGGDNRCNTLQCVFGIFLHSTGTPQRVIDVLAHAGVSISTQSIATAVKSLSNEAGVQIKQAVQTLTTALAYDNFDIDFKTAQPTIEHQSQFVSSTSATAIPLYGVDDPASTTDGNIEVMDTLLRQGGIGECEDAEFDPQYDVDMSAHVLLVHRDLLTKERLDVIVKSQCIEDTLKCRFQHVVFIPGLFHFKMACADVLWHTWIQPQFVSKPGFRQMHDVLHHDLWASILNCWLVEAQTRDSTWDSLEVFAKCTPSWELVVEMSECIINKFVANTMTLMHQYQQPTQEHDQQFENQVLHNCDKLLYVDLCHAMNSGDIGQVEASFLSWIYIFKATKKHKYAYHTARFMVQMQYAFKFRPVDWLVERNNLYTKVIFAGQGSNHTLKHIINESPLIELYWECHIMIENGFHFKNCTMKHAPPDMTKTLQKLHDEI</sequence>
<evidence type="ECO:0000313" key="2">
    <source>
        <dbReference type="EMBL" id="KIK32774.1"/>
    </source>
</evidence>
<feature type="domain" description="DUF6589" evidence="1">
    <location>
        <begin position="123"/>
        <end position="399"/>
    </location>
</feature>
<dbReference type="STRING" id="930992.A0A0D0A3F2"/>
<reference evidence="3" key="2">
    <citation type="submission" date="2015-01" db="EMBL/GenBank/DDBJ databases">
        <title>Evolutionary Origins and Diversification of the Mycorrhizal Mutualists.</title>
        <authorList>
            <consortium name="DOE Joint Genome Institute"/>
            <consortium name="Mycorrhizal Genomics Consortium"/>
            <person name="Kohler A."/>
            <person name="Kuo A."/>
            <person name="Nagy L.G."/>
            <person name="Floudas D."/>
            <person name="Copeland A."/>
            <person name="Barry K.W."/>
            <person name="Cichocki N."/>
            <person name="Veneault-Fourrey C."/>
            <person name="LaButti K."/>
            <person name="Lindquist E.A."/>
            <person name="Lipzen A."/>
            <person name="Lundell T."/>
            <person name="Morin E."/>
            <person name="Murat C."/>
            <person name="Riley R."/>
            <person name="Ohm R."/>
            <person name="Sun H."/>
            <person name="Tunlid A."/>
            <person name="Henrissat B."/>
            <person name="Grigoriev I.V."/>
            <person name="Hibbett D.S."/>
            <person name="Martin F."/>
        </authorList>
    </citation>
    <scope>NUCLEOTIDE SEQUENCE [LARGE SCALE GENOMIC DNA]</scope>
    <source>
        <strain evidence="3">UH-Slu-Lm8-n1</strain>
    </source>
</reference>
<accession>A0A0D0A3F2</accession>
<reference evidence="2 3" key="1">
    <citation type="submission" date="2014-04" db="EMBL/GenBank/DDBJ databases">
        <authorList>
            <consortium name="DOE Joint Genome Institute"/>
            <person name="Kuo A."/>
            <person name="Ruytinx J."/>
            <person name="Rineau F."/>
            <person name="Colpaert J."/>
            <person name="Kohler A."/>
            <person name="Nagy L.G."/>
            <person name="Floudas D."/>
            <person name="Copeland A."/>
            <person name="Barry K.W."/>
            <person name="Cichocki N."/>
            <person name="Veneault-Fourrey C."/>
            <person name="LaButti K."/>
            <person name="Lindquist E.A."/>
            <person name="Lipzen A."/>
            <person name="Lundell T."/>
            <person name="Morin E."/>
            <person name="Murat C."/>
            <person name="Sun H."/>
            <person name="Tunlid A."/>
            <person name="Henrissat B."/>
            <person name="Grigoriev I.V."/>
            <person name="Hibbett D.S."/>
            <person name="Martin F."/>
            <person name="Nordberg H.P."/>
            <person name="Cantor M.N."/>
            <person name="Hua S.X."/>
        </authorList>
    </citation>
    <scope>NUCLEOTIDE SEQUENCE [LARGE SCALE GENOMIC DNA]</scope>
    <source>
        <strain evidence="2 3">UH-Slu-Lm8-n1</strain>
    </source>
</reference>
<protein>
    <recommendedName>
        <fullName evidence="1">DUF6589 domain-containing protein</fullName>
    </recommendedName>
</protein>
<dbReference type="Proteomes" id="UP000054485">
    <property type="component" value="Unassembled WGS sequence"/>
</dbReference>
<dbReference type="InterPro" id="IPR046496">
    <property type="entry name" value="DUF6589"/>
</dbReference>
<dbReference type="OrthoDB" id="4743193at2759"/>